<evidence type="ECO:0000256" key="4">
    <source>
        <dbReference type="ARBA" id="ARBA00022692"/>
    </source>
</evidence>
<dbReference type="AlphaFoldDB" id="Q31D50"/>
<evidence type="ECO:0000256" key="7">
    <source>
        <dbReference type="ARBA" id="ARBA00022840"/>
    </source>
</evidence>
<dbReference type="SUPFAM" id="SSF81653">
    <property type="entry name" value="Calcium ATPase, transduction domain A"/>
    <property type="match status" value="1"/>
</dbReference>
<feature type="transmembrane region" description="Helical" evidence="11">
    <location>
        <begin position="164"/>
        <end position="184"/>
    </location>
</feature>
<dbReference type="FunFam" id="2.70.150.10:FF:000002">
    <property type="entry name" value="Copper-transporting ATPase 1, putative"/>
    <property type="match status" value="1"/>
</dbReference>
<dbReference type="Pfam" id="PF00122">
    <property type="entry name" value="E1-E2_ATPase"/>
    <property type="match status" value="1"/>
</dbReference>
<comment type="similarity">
    <text evidence="2 11">Belongs to the cation transport ATPase (P-type) (TC 3.A.3) family. Type IB subfamily.</text>
</comment>
<organism evidence="13">
    <name type="scientific">Prochlorococcus marinus (strain MIT 9312)</name>
    <dbReference type="NCBI Taxonomy" id="74546"/>
    <lineage>
        <taxon>Bacteria</taxon>
        <taxon>Bacillati</taxon>
        <taxon>Cyanobacteriota</taxon>
        <taxon>Cyanophyceae</taxon>
        <taxon>Synechococcales</taxon>
        <taxon>Prochlorococcaceae</taxon>
        <taxon>Prochlorococcus</taxon>
    </lineage>
</organism>
<dbReference type="Gene3D" id="3.40.1110.10">
    <property type="entry name" value="Calcium-transporting ATPase, cytoplasmic domain N"/>
    <property type="match status" value="1"/>
</dbReference>
<dbReference type="InterPro" id="IPR008250">
    <property type="entry name" value="ATPase_P-typ_transduc_dom_A_sf"/>
</dbReference>
<comment type="subcellular location">
    <subcellularLocation>
        <location evidence="1">Cell membrane</location>
        <topology evidence="1">Multi-pass membrane protein</topology>
    </subcellularLocation>
</comment>
<dbReference type="Pfam" id="PF00702">
    <property type="entry name" value="Hydrolase"/>
    <property type="match status" value="1"/>
</dbReference>
<dbReference type="InterPro" id="IPR036412">
    <property type="entry name" value="HAD-like_sf"/>
</dbReference>
<dbReference type="NCBIfam" id="TIGR01494">
    <property type="entry name" value="ATPase_P-type"/>
    <property type="match status" value="2"/>
</dbReference>
<dbReference type="InterPro" id="IPR059000">
    <property type="entry name" value="ATPase_P-type_domA"/>
</dbReference>
<keyword evidence="9 11" id="KW-1133">Transmembrane helix</keyword>
<accession>Q31D50</accession>
<keyword evidence="3" id="KW-0813">Transport</keyword>
<dbReference type="KEGG" id="pmi:PMT9312_0133"/>
<keyword evidence="8" id="KW-1278">Translocase</keyword>
<dbReference type="InterPro" id="IPR018303">
    <property type="entry name" value="ATPase_P-typ_P_site"/>
</dbReference>
<dbReference type="NCBIfam" id="TIGR01525">
    <property type="entry name" value="ATPase-IB_hvy"/>
    <property type="match status" value="1"/>
</dbReference>
<dbReference type="SUPFAM" id="SSF55008">
    <property type="entry name" value="HMA, heavy metal-associated domain"/>
    <property type="match status" value="1"/>
</dbReference>
<evidence type="ECO:0000256" key="11">
    <source>
        <dbReference type="RuleBase" id="RU362081"/>
    </source>
</evidence>
<keyword evidence="7 11" id="KW-0067">ATP-binding</keyword>
<dbReference type="Gene3D" id="3.40.50.1000">
    <property type="entry name" value="HAD superfamily/HAD-like"/>
    <property type="match status" value="1"/>
</dbReference>
<feature type="transmembrane region" description="Helical" evidence="11">
    <location>
        <begin position="342"/>
        <end position="362"/>
    </location>
</feature>
<dbReference type="Gene3D" id="2.70.150.10">
    <property type="entry name" value="Calcium-transporting ATPase, cytoplasmic transduction domain A"/>
    <property type="match status" value="1"/>
</dbReference>
<dbReference type="GO" id="GO:0055070">
    <property type="term" value="P:copper ion homeostasis"/>
    <property type="evidence" value="ECO:0007669"/>
    <property type="project" value="TreeGrafter"/>
</dbReference>
<gene>
    <name evidence="13" type="ordered locus">PMT9312_0133</name>
</gene>
<dbReference type="InterPro" id="IPR023214">
    <property type="entry name" value="HAD_sf"/>
</dbReference>
<dbReference type="InterPro" id="IPR044492">
    <property type="entry name" value="P_typ_ATPase_HD_dom"/>
</dbReference>
<dbReference type="STRING" id="74546.PMT9312_0133"/>
<evidence type="ECO:0000256" key="10">
    <source>
        <dbReference type="ARBA" id="ARBA00023136"/>
    </source>
</evidence>
<keyword evidence="11" id="KW-1003">Cell membrane</keyword>
<dbReference type="InterPro" id="IPR001757">
    <property type="entry name" value="P_typ_ATPase"/>
</dbReference>
<dbReference type="GO" id="GO:0005886">
    <property type="term" value="C:plasma membrane"/>
    <property type="evidence" value="ECO:0007669"/>
    <property type="project" value="UniProtKB-SubCell"/>
</dbReference>
<evidence type="ECO:0000313" key="13">
    <source>
        <dbReference type="EMBL" id="ABB49195.1"/>
    </source>
</evidence>
<dbReference type="SUPFAM" id="SSF81665">
    <property type="entry name" value="Calcium ATPase, transmembrane domain M"/>
    <property type="match status" value="1"/>
</dbReference>
<dbReference type="PANTHER" id="PTHR43520:SF8">
    <property type="entry name" value="P-TYPE CU(+) TRANSPORTER"/>
    <property type="match status" value="1"/>
</dbReference>
<feature type="transmembrane region" description="Helical" evidence="11">
    <location>
        <begin position="96"/>
        <end position="114"/>
    </location>
</feature>
<name>Q31D50_PROM9</name>
<feature type="transmembrane region" description="Helical" evidence="11">
    <location>
        <begin position="743"/>
        <end position="765"/>
    </location>
</feature>
<dbReference type="Pfam" id="PF00403">
    <property type="entry name" value="HMA"/>
    <property type="match status" value="1"/>
</dbReference>
<dbReference type="PANTHER" id="PTHR43520">
    <property type="entry name" value="ATP7, ISOFORM B"/>
    <property type="match status" value="1"/>
</dbReference>
<dbReference type="PROSITE" id="PS01047">
    <property type="entry name" value="HMA_1"/>
    <property type="match status" value="1"/>
</dbReference>
<dbReference type="CDD" id="cd00371">
    <property type="entry name" value="HMA"/>
    <property type="match status" value="1"/>
</dbReference>
<dbReference type="InterPro" id="IPR006121">
    <property type="entry name" value="HMA_dom"/>
</dbReference>
<dbReference type="PRINTS" id="PR00119">
    <property type="entry name" value="CATATPASE"/>
</dbReference>
<reference evidence="13" key="3">
    <citation type="submission" date="2007-08" db="EMBL/GenBank/DDBJ databases">
        <title>Patterns and implications of gene gain and loss during the evolution of Prochlorococcus.</title>
        <authorList>
            <person name="Kettler G."/>
            <person name="Martiny A."/>
            <person name="Zucker J."/>
            <person name="Huang K.H."/>
            <person name="Coleman M."/>
            <person name="Rodrigue S."/>
            <person name="Chen F."/>
            <person name="Ferriera S."/>
            <person name="Johnson J."/>
            <person name="Lapidus A."/>
            <person name="Church G."/>
            <person name="Chisholm S.W."/>
        </authorList>
    </citation>
    <scope>NUCLEOTIDE SEQUENCE</scope>
    <source>
        <strain evidence="13">MIT 9312</strain>
    </source>
</reference>
<protein>
    <submittedName>
        <fullName evidence="13">Heavy metal translocating P-type ATPase</fullName>
    </submittedName>
</protein>
<evidence type="ECO:0000256" key="5">
    <source>
        <dbReference type="ARBA" id="ARBA00022723"/>
    </source>
</evidence>
<dbReference type="PROSITE" id="PS50846">
    <property type="entry name" value="HMA_2"/>
    <property type="match status" value="1"/>
</dbReference>
<dbReference type="FunFam" id="3.30.70.100:FF:000001">
    <property type="entry name" value="ATPase copper transporting beta"/>
    <property type="match status" value="1"/>
</dbReference>
<reference evidence="13" key="1">
    <citation type="submission" date="2005-07" db="EMBL/GenBank/DDBJ databases">
        <authorList>
            <person name="Copeland A."/>
            <person name="Lucas S."/>
            <person name="Lapidus A."/>
            <person name="Barry K."/>
            <person name="Detter J.C."/>
            <person name="Glavina T."/>
            <person name="Hammon N."/>
            <person name="Israni S."/>
            <person name="Pitluck S."/>
            <person name="Thiel J."/>
            <person name="Schmutz J."/>
            <person name="Larimer F."/>
            <person name="Land M."/>
            <person name="Kyrpides N."/>
            <person name="Lykidis A."/>
            <person name="Richardson P."/>
        </authorList>
    </citation>
    <scope>NUCLEOTIDE SEQUENCE</scope>
    <source>
        <strain evidence="13">MIT 9312</strain>
    </source>
</reference>
<evidence type="ECO:0000256" key="8">
    <source>
        <dbReference type="ARBA" id="ARBA00022967"/>
    </source>
</evidence>
<evidence type="ECO:0000256" key="3">
    <source>
        <dbReference type="ARBA" id="ARBA00022448"/>
    </source>
</evidence>
<feature type="transmembrane region" description="Helical" evidence="11">
    <location>
        <begin position="190"/>
        <end position="207"/>
    </location>
</feature>
<evidence type="ECO:0000256" key="1">
    <source>
        <dbReference type="ARBA" id="ARBA00004651"/>
    </source>
</evidence>
<dbReference type="InterPro" id="IPR027256">
    <property type="entry name" value="P-typ_ATPase_IB"/>
</dbReference>
<dbReference type="GO" id="GO:0016887">
    <property type="term" value="F:ATP hydrolysis activity"/>
    <property type="evidence" value="ECO:0007669"/>
    <property type="project" value="InterPro"/>
</dbReference>
<dbReference type="HOGENOM" id="CLU_001771_0_3_3"/>
<feature type="transmembrane region" description="Helical" evidence="11">
    <location>
        <begin position="120"/>
        <end position="143"/>
    </location>
</feature>
<evidence type="ECO:0000256" key="9">
    <source>
        <dbReference type="ARBA" id="ARBA00022989"/>
    </source>
</evidence>
<keyword evidence="10 11" id="KW-0472">Membrane</keyword>
<feature type="transmembrane region" description="Helical" evidence="11">
    <location>
        <begin position="402"/>
        <end position="427"/>
    </location>
</feature>
<dbReference type="SFLD" id="SFLDF00027">
    <property type="entry name" value="p-type_atpase"/>
    <property type="match status" value="1"/>
</dbReference>
<dbReference type="Proteomes" id="UP000002715">
    <property type="component" value="Chromosome"/>
</dbReference>
<feature type="domain" description="HMA" evidence="12">
    <location>
        <begin position="5"/>
        <end position="71"/>
    </location>
</feature>
<dbReference type="PROSITE" id="PS00154">
    <property type="entry name" value="ATPASE_E1_E2"/>
    <property type="match status" value="1"/>
</dbReference>
<dbReference type="SFLD" id="SFLDS00003">
    <property type="entry name" value="Haloacid_Dehalogenase"/>
    <property type="match status" value="1"/>
</dbReference>
<dbReference type="InterPro" id="IPR023298">
    <property type="entry name" value="ATPase_P-typ_TM_dom_sf"/>
</dbReference>
<evidence type="ECO:0000256" key="2">
    <source>
        <dbReference type="ARBA" id="ARBA00006024"/>
    </source>
</evidence>
<dbReference type="SUPFAM" id="SSF56784">
    <property type="entry name" value="HAD-like"/>
    <property type="match status" value="1"/>
</dbReference>
<proteinExistence type="inferred from homology"/>
<dbReference type="InterPro" id="IPR023299">
    <property type="entry name" value="ATPase_P-typ_cyto_dom_N"/>
</dbReference>
<keyword evidence="6 11" id="KW-0547">Nucleotide-binding</keyword>
<sequence length="768" mass="84438">MIRKESIQLSITGMKCGGCVSTVETILNNSDGIENVSVNLLTESAYFEISYKHIEIETVLEKLKENGFPSKIYINDFSKKINKEELSKKKKWNNQWQKLTFALLLLLFSGLGHLAEGKYINFPILGNIFFHASLATIALLFPGRRIIINGFKSFIKNRPDMDSLVALGVTSAYITSLLSLIFPASGFPCFFNEPVMLLGFILIGRFLEERARYQTGSSIGELLDLQPEMANIYTKDNQIKSIRVNALKPDQEIQILAGDRVPADCIVTQGNSYVDVSHITGESKPIEVKEGEKLSSGSLNLNSTLRLKVQKVGGDSSLAQLVSLIESVNANKPPIQRIADKIAGKFTYFVLIFATLSFFFWWKGAKHIWPDLLSHNHHQLLTNSSHTLHSSLGSNAENFLSLAIQLSIAVLVIACPCALGLATPTVITVASGKAAKKGVLFKGGDKIEMASKINHIIFDKTGTLTKGKLFIVDYKNNNDHTYLLRIAASLEKESRHPIANALIQEAQKQNLSLFPIKKILTHSGRGISGELESVEGLINIGNIEWLLSKGIVIDNNAKKVIENEETQTHTIIGVSIKDKLLGFILLGDLLREDSIKTVQNLRQNKFKINILSGDRKQTVLALAKKIGFKETEVKWNLLPHMKLKTIENLKIDNKVAMVGDGINDVPALASSDLGIAVGSGTQIAKANADIVLMGDQLNGLPYSLNLAKKTMRKIKQNLIWAFGYNLLAIPIAAGILFPKYDILLTPSIAALLMATSSITVVINALSLD</sequence>
<dbReference type="GO" id="GO:0005507">
    <property type="term" value="F:copper ion binding"/>
    <property type="evidence" value="ECO:0007669"/>
    <property type="project" value="TreeGrafter"/>
</dbReference>
<dbReference type="Gene3D" id="3.30.70.100">
    <property type="match status" value="1"/>
</dbReference>
<dbReference type="GO" id="GO:0005524">
    <property type="term" value="F:ATP binding"/>
    <property type="evidence" value="ECO:0007669"/>
    <property type="project" value="UniProtKB-UniRule"/>
</dbReference>
<feature type="transmembrane region" description="Helical" evidence="11">
    <location>
        <begin position="718"/>
        <end position="737"/>
    </location>
</feature>
<dbReference type="RefSeq" id="WP_011375699.1">
    <property type="nucleotide sequence ID" value="NC_007577.1"/>
</dbReference>
<keyword evidence="4 11" id="KW-0812">Transmembrane</keyword>
<evidence type="ECO:0000259" key="12">
    <source>
        <dbReference type="PROSITE" id="PS50846"/>
    </source>
</evidence>
<evidence type="ECO:0000256" key="6">
    <source>
        <dbReference type="ARBA" id="ARBA00022741"/>
    </source>
</evidence>
<dbReference type="InterPro" id="IPR036163">
    <property type="entry name" value="HMA_dom_sf"/>
</dbReference>
<keyword evidence="5 11" id="KW-0479">Metal-binding</keyword>
<reference evidence="13" key="2">
    <citation type="submission" date="2005-11" db="EMBL/GenBank/DDBJ databases">
        <title>Complete sequence of Prochlorococcus marinus str. MIT 9312.</title>
        <authorList>
            <consortium name="US DOE Joint Genome Institute"/>
            <person name="Copeland A."/>
            <person name="Lucas S."/>
            <person name="Lapidus A."/>
            <person name="Barry K."/>
            <person name="Detter J.C."/>
            <person name="Glavina T."/>
            <person name="Hammon N."/>
            <person name="Israni S."/>
            <person name="Pitluck S."/>
            <person name="Thiel J."/>
            <person name="Schmutz J."/>
            <person name="Larimer F."/>
            <person name="Land M."/>
            <person name="Kyrpides N."/>
            <person name="Lykidis A."/>
            <person name="Richardson P."/>
        </authorList>
    </citation>
    <scope>NUCLEOTIDE SEQUENCE</scope>
    <source>
        <strain evidence="13">MIT 9312</strain>
    </source>
</reference>
<dbReference type="EMBL" id="CP000111">
    <property type="protein sequence ID" value="ABB49195.1"/>
    <property type="molecule type" value="Genomic_DNA"/>
</dbReference>
<dbReference type="InterPro" id="IPR017969">
    <property type="entry name" value="Heavy-metal-associated_CS"/>
</dbReference>
<dbReference type="eggNOG" id="COG2217">
    <property type="taxonomic scope" value="Bacteria"/>
</dbReference>
<dbReference type="SFLD" id="SFLDG00002">
    <property type="entry name" value="C1.7:_P-type_atpase_like"/>
    <property type="match status" value="1"/>
</dbReference>
<dbReference type="GO" id="GO:0043682">
    <property type="term" value="F:P-type divalent copper transporter activity"/>
    <property type="evidence" value="ECO:0007669"/>
    <property type="project" value="TreeGrafter"/>
</dbReference>